<dbReference type="GO" id="GO:0005198">
    <property type="term" value="F:structural molecule activity"/>
    <property type="evidence" value="ECO:0007669"/>
    <property type="project" value="InterPro"/>
</dbReference>
<dbReference type="GO" id="GO:0009425">
    <property type="term" value="C:bacterial-type flagellum basal body"/>
    <property type="evidence" value="ECO:0007669"/>
    <property type="project" value="UniProtKB-SubCell"/>
</dbReference>
<evidence type="ECO:0000256" key="1">
    <source>
        <dbReference type="ARBA" id="ARBA00004117"/>
    </source>
</evidence>
<evidence type="ECO:0008006" key="4">
    <source>
        <dbReference type="Google" id="ProtNLM"/>
    </source>
</evidence>
<dbReference type="PANTHER" id="PTHR34653:SF1">
    <property type="entry name" value="FLAGELLAR HOOK-BASAL BODY COMPLEX PROTEIN FLIE"/>
    <property type="match status" value="1"/>
</dbReference>
<dbReference type="GO" id="GO:0071973">
    <property type="term" value="P:bacterial-type flagellum-dependent cell motility"/>
    <property type="evidence" value="ECO:0007669"/>
    <property type="project" value="InterPro"/>
</dbReference>
<dbReference type="Pfam" id="PF02049">
    <property type="entry name" value="FliE"/>
    <property type="match status" value="1"/>
</dbReference>
<name>A0A0F9LHP4_9ZZZZ</name>
<reference evidence="3" key="1">
    <citation type="journal article" date="2015" name="Nature">
        <title>Complex archaea that bridge the gap between prokaryotes and eukaryotes.</title>
        <authorList>
            <person name="Spang A."/>
            <person name="Saw J.H."/>
            <person name="Jorgensen S.L."/>
            <person name="Zaremba-Niedzwiedzka K."/>
            <person name="Martijn J."/>
            <person name="Lind A.E."/>
            <person name="van Eijk R."/>
            <person name="Schleper C."/>
            <person name="Guy L."/>
            <person name="Ettema T.J."/>
        </authorList>
    </citation>
    <scope>NUCLEOTIDE SEQUENCE</scope>
</reference>
<evidence type="ECO:0000313" key="3">
    <source>
        <dbReference type="EMBL" id="KKM86686.1"/>
    </source>
</evidence>
<dbReference type="AlphaFoldDB" id="A0A0F9LHP4"/>
<comment type="subcellular location">
    <subcellularLocation>
        <location evidence="1">Bacterial flagellum basal body</location>
    </subcellularLocation>
</comment>
<dbReference type="EMBL" id="LAZR01007215">
    <property type="protein sequence ID" value="KKM86686.1"/>
    <property type="molecule type" value="Genomic_DNA"/>
</dbReference>
<dbReference type="GO" id="GO:0003774">
    <property type="term" value="F:cytoskeletal motor activity"/>
    <property type="evidence" value="ECO:0007669"/>
    <property type="project" value="InterPro"/>
</dbReference>
<dbReference type="InterPro" id="IPR001624">
    <property type="entry name" value="FliE"/>
</dbReference>
<sequence>MTDFSAVRSSYVQAAYAKTVKGEARIDAGDAATAPKDFSSMVGQAAANAVESVREGDSMAIKGLTGQASLQQVVQATMAMEQTVQVSVALRDKLVEAYQDIIRMPV</sequence>
<keyword evidence="2" id="KW-0975">Bacterial flagellum</keyword>
<gene>
    <name evidence="3" type="ORF">LCGC14_1276510</name>
</gene>
<organism evidence="3">
    <name type="scientific">marine sediment metagenome</name>
    <dbReference type="NCBI Taxonomy" id="412755"/>
    <lineage>
        <taxon>unclassified sequences</taxon>
        <taxon>metagenomes</taxon>
        <taxon>ecological metagenomes</taxon>
    </lineage>
</organism>
<dbReference type="PANTHER" id="PTHR34653">
    <property type="match status" value="1"/>
</dbReference>
<accession>A0A0F9LHP4</accession>
<comment type="caution">
    <text evidence="3">The sequence shown here is derived from an EMBL/GenBank/DDBJ whole genome shotgun (WGS) entry which is preliminary data.</text>
</comment>
<proteinExistence type="inferred from homology"/>
<dbReference type="HAMAP" id="MF_00724">
    <property type="entry name" value="FliE"/>
    <property type="match status" value="1"/>
</dbReference>
<protein>
    <recommendedName>
        <fullName evidence="4">Flagellar hook-basal body complex protein FliE</fullName>
    </recommendedName>
</protein>
<evidence type="ECO:0000256" key="2">
    <source>
        <dbReference type="ARBA" id="ARBA00023143"/>
    </source>
</evidence>